<feature type="domain" description="ESPR" evidence="1">
    <location>
        <begin position="1"/>
        <end position="45"/>
    </location>
</feature>
<evidence type="ECO:0000313" key="3">
    <source>
        <dbReference type="Proteomes" id="UP000832011"/>
    </source>
</evidence>
<sequence length="549" mass="57716">MNKIYKLVWNDALQTWVSVSEIFPSRGKKSTIIGSLTALGLAMLALPAHAASIGLRIDNGASNPTNLISTYNGRNVVPIFDDYSMQGIRVQNKSRLIYSNGTVSVDMTKGAVASNSNYPVGVYLDGSSAATSNVVNLNNAKINVKGSKGAIGIDDNDKNTVGLNNVTFNVVGGNGRTVGYDQYTYYECASSTPCPSRIATVKGTTVMNVSNTSNATSAGWMSAATLGTKATTNITGNSITNIRSTGLSKPYGYYVSSNGNINFNNAIISGTTNGKSDVYIRAGGTIRFIGTTKAISPLHILTKYGNVYFNQISGTSFVVDELRSLQGNTTSTGYDYGENGSDGGVYNSKVFLGDKTLFITGKHTTPNDRNYFSSSVYGSNKSRLIKQGSNTLSFNGNNSGFLGDLVVVGGVFQVMGGNMSNTKLTTVKTGATLAGNGSNTGSTGVVGKTIIDSGGTLQVGSTVNSNTSRQYFTINGDLLNNGNVRVYNSKGIVGNSLLVKGNYAGGNGSKLYMAFSQTKKIPATFTNLRPSIKTPWSSMAIAAAHLLCM</sequence>
<accession>A0ABY4DZ33</accession>
<dbReference type="Pfam" id="PF13018">
    <property type="entry name" value="ESPR"/>
    <property type="match status" value="1"/>
</dbReference>
<protein>
    <recommendedName>
        <fullName evidence="1">ESPR domain-containing protein</fullName>
    </recommendedName>
</protein>
<proteinExistence type="predicted"/>
<gene>
    <name evidence="2" type="ORF">LVJ82_09760</name>
</gene>
<name>A0ABY4DZ33_9NEIS</name>
<dbReference type="EMBL" id="CP091511">
    <property type="protein sequence ID" value="UOO87780.1"/>
    <property type="molecule type" value="Genomic_DNA"/>
</dbReference>
<organism evidence="2 3">
    <name type="scientific">Vitreoscilla massiliensis</name>
    <dbReference type="NCBI Taxonomy" id="1689272"/>
    <lineage>
        <taxon>Bacteria</taxon>
        <taxon>Pseudomonadati</taxon>
        <taxon>Pseudomonadota</taxon>
        <taxon>Betaproteobacteria</taxon>
        <taxon>Neisseriales</taxon>
        <taxon>Neisseriaceae</taxon>
        <taxon>Vitreoscilla</taxon>
    </lineage>
</organism>
<evidence type="ECO:0000313" key="2">
    <source>
        <dbReference type="EMBL" id="UOO87780.1"/>
    </source>
</evidence>
<evidence type="ECO:0000259" key="1">
    <source>
        <dbReference type="Pfam" id="PF13018"/>
    </source>
</evidence>
<keyword evidence="3" id="KW-1185">Reference proteome</keyword>
<dbReference type="Proteomes" id="UP000832011">
    <property type="component" value="Chromosome"/>
</dbReference>
<dbReference type="InterPro" id="IPR024973">
    <property type="entry name" value="ESPR"/>
</dbReference>
<reference evidence="2 3" key="1">
    <citation type="journal article" date="2022" name="Res Sq">
        <title>Evolution of multicellular longitudinally dividing oral cavity symbionts (Neisseriaceae).</title>
        <authorList>
            <person name="Nyongesa S."/>
            <person name="Weber P."/>
            <person name="Bernet E."/>
            <person name="Pullido F."/>
            <person name="Nieckarz M."/>
            <person name="Delaby M."/>
            <person name="Nieves C."/>
            <person name="Viehboeck T."/>
            <person name="Krause N."/>
            <person name="Rivera-Millot A."/>
            <person name="Nakamura A."/>
            <person name="Vischer N."/>
            <person name="VanNieuwenhze M."/>
            <person name="Brun Y."/>
            <person name="Cava F."/>
            <person name="Bulgheresi S."/>
            <person name="Veyrier F."/>
        </authorList>
    </citation>
    <scope>NUCLEOTIDE SEQUENCE [LARGE SCALE GENOMIC DNA]</scope>
    <source>
        <strain evidence="2 3">SN4</strain>
    </source>
</reference>
<dbReference type="RefSeq" id="WP_244796657.1">
    <property type="nucleotide sequence ID" value="NZ_CP091511.1"/>
</dbReference>